<dbReference type="InterPro" id="IPR021139">
    <property type="entry name" value="NYN"/>
</dbReference>
<dbReference type="Gene3D" id="3.30.420.610">
    <property type="entry name" value="LOTUS domain-like"/>
    <property type="match status" value="1"/>
</dbReference>
<dbReference type="AlphaFoldDB" id="A0A8T0P195"/>
<dbReference type="Pfam" id="PF01936">
    <property type="entry name" value="NYN"/>
    <property type="match status" value="1"/>
</dbReference>
<evidence type="ECO:0000313" key="3">
    <source>
        <dbReference type="Proteomes" id="UP000823388"/>
    </source>
</evidence>
<dbReference type="PANTHER" id="PTHR14379:SF91">
    <property type="entry name" value="EXPRESSED PROTEIN"/>
    <property type="match status" value="1"/>
</dbReference>
<protein>
    <recommendedName>
        <fullName evidence="1">NYN domain-containing protein</fullName>
    </recommendedName>
</protein>
<gene>
    <name evidence="2" type="ORF">PVAP13_8NG044600</name>
</gene>
<organism evidence="2 3">
    <name type="scientific">Panicum virgatum</name>
    <name type="common">Blackwell switchgrass</name>
    <dbReference type="NCBI Taxonomy" id="38727"/>
    <lineage>
        <taxon>Eukaryota</taxon>
        <taxon>Viridiplantae</taxon>
        <taxon>Streptophyta</taxon>
        <taxon>Embryophyta</taxon>
        <taxon>Tracheophyta</taxon>
        <taxon>Spermatophyta</taxon>
        <taxon>Magnoliopsida</taxon>
        <taxon>Liliopsida</taxon>
        <taxon>Poales</taxon>
        <taxon>Poaceae</taxon>
        <taxon>PACMAD clade</taxon>
        <taxon>Panicoideae</taxon>
        <taxon>Panicodae</taxon>
        <taxon>Paniceae</taxon>
        <taxon>Panicinae</taxon>
        <taxon>Panicum</taxon>
        <taxon>Panicum sect. Hiantes</taxon>
    </lineage>
</organism>
<evidence type="ECO:0000313" key="2">
    <source>
        <dbReference type="EMBL" id="KAG2555951.1"/>
    </source>
</evidence>
<accession>A0A8T0P195</accession>
<feature type="domain" description="NYN" evidence="1">
    <location>
        <begin position="66"/>
        <end position="201"/>
    </location>
</feature>
<name>A0A8T0P195_PANVG</name>
<dbReference type="PANTHER" id="PTHR14379">
    <property type="entry name" value="LIMKAIN B LKAP"/>
    <property type="match status" value="1"/>
</dbReference>
<dbReference type="EMBL" id="CM029052">
    <property type="protein sequence ID" value="KAG2555951.1"/>
    <property type="molecule type" value="Genomic_DNA"/>
</dbReference>
<dbReference type="Proteomes" id="UP000823388">
    <property type="component" value="Chromosome 8N"/>
</dbReference>
<dbReference type="OrthoDB" id="549353at2759"/>
<dbReference type="GO" id="GO:0010468">
    <property type="term" value="P:regulation of gene expression"/>
    <property type="evidence" value="ECO:0007669"/>
    <property type="project" value="InterPro"/>
</dbReference>
<sequence length="503" mass="55781">MFARRIRLLLGVQSARRGVLPRGLAPHAPFPPCYGAAARRHYRQLQEEEEDGEWEEDDRAEPRSVKVTVWWDLHRCRLPGRVDPRCLGARVTTALRRAGIRGPVEITAFGDATRIPPAEQEALADTGVALSHVPSSGKDGSYRSLMPDIVSWIAQNPPPAHFLLISGDEDFASILHRLRMSNYNVLLSCPDVGSKMLRSAATFMWPWEPLVRGVDLKPKYLNQPPDGLSSWYGQYREYGHDLHLKPKKRRALQWDAKNPNIPKSVVIGIKQVLHFYPQGICVSDLRQELLRINVFIDKSFFGFKKFSILHKAMPDVVKFIDPLPGDTQPAVVGVFKSSVESSEQSSFNGMGAAQSSIIEEKHHYESGSESEELSSLFDQPSLSELTSCTEKKIQETEAPSSPSEQLFRDHRKAPGLTELAEPPSNNVEADVTLTEDVPSPPSVGQGNAAAVDLVYKTEPPVNHMEADKVDAAGTPSSSEVQGNISKKRGLFGRILSLWNGRNA</sequence>
<evidence type="ECO:0000259" key="1">
    <source>
        <dbReference type="Pfam" id="PF01936"/>
    </source>
</evidence>
<reference evidence="2" key="1">
    <citation type="submission" date="2020-05" db="EMBL/GenBank/DDBJ databases">
        <title>WGS assembly of Panicum virgatum.</title>
        <authorList>
            <person name="Lovell J.T."/>
            <person name="Jenkins J."/>
            <person name="Shu S."/>
            <person name="Juenger T.E."/>
            <person name="Schmutz J."/>
        </authorList>
    </citation>
    <scope>NUCLEOTIDE SEQUENCE</scope>
    <source>
        <strain evidence="2">AP13</strain>
    </source>
</reference>
<dbReference type="InterPro" id="IPR024768">
    <property type="entry name" value="Marf1"/>
</dbReference>
<dbReference type="InterPro" id="IPR041966">
    <property type="entry name" value="LOTUS-like"/>
</dbReference>
<keyword evidence="3" id="KW-1185">Reference proteome</keyword>
<dbReference type="GO" id="GO:0004540">
    <property type="term" value="F:RNA nuclease activity"/>
    <property type="evidence" value="ECO:0007669"/>
    <property type="project" value="InterPro"/>
</dbReference>
<dbReference type="GO" id="GO:0005777">
    <property type="term" value="C:peroxisome"/>
    <property type="evidence" value="ECO:0007669"/>
    <property type="project" value="InterPro"/>
</dbReference>
<comment type="caution">
    <text evidence="2">The sequence shown here is derived from an EMBL/GenBank/DDBJ whole genome shotgun (WGS) entry which is preliminary data.</text>
</comment>
<dbReference type="CDD" id="cd10910">
    <property type="entry name" value="PIN_limkain_b1_N_like"/>
    <property type="match status" value="1"/>
</dbReference>
<proteinExistence type="predicted"/>